<name>A0A1X6NT12_PORUM</name>
<evidence type="ECO:0000313" key="1">
    <source>
        <dbReference type="EMBL" id="OSX71744.1"/>
    </source>
</evidence>
<dbReference type="EMBL" id="KV919111">
    <property type="protein sequence ID" value="OSX71744.1"/>
    <property type="molecule type" value="Genomic_DNA"/>
</dbReference>
<dbReference type="OrthoDB" id="2405052at2759"/>
<evidence type="ECO:0000313" key="2">
    <source>
        <dbReference type="Proteomes" id="UP000218209"/>
    </source>
</evidence>
<organism evidence="1 2">
    <name type="scientific">Porphyra umbilicalis</name>
    <name type="common">Purple laver</name>
    <name type="synonym">Red alga</name>
    <dbReference type="NCBI Taxonomy" id="2786"/>
    <lineage>
        <taxon>Eukaryota</taxon>
        <taxon>Rhodophyta</taxon>
        <taxon>Bangiophyceae</taxon>
        <taxon>Bangiales</taxon>
        <taxon>Bangiaceae</taxon>
        <taxon>Porphyra</taxon>
    </lineage>
</organism>
<gene>
    <name evidence="1" type="ORF">BU14_0505s0021</name>
</gene>
<protein>
    <submittedName>
        <fullName evidence="1">Uncharacterized protein</fullName>
    </submittedName>
</protein>
<reference evidence="1 2" key="1">
    <citation type="submission" date="2017-03" db="EMBL/GenBank/DDBJ databases">
        <title>WGS assembly of Porphyra umbilicalis.</title>
        <authorList>
            <person name="Brawley S.H."/>
            <person name="Blouin N.A."/>
            <person name="Ficko-Blean E."/>
            <person name="Wheeler G.L."/>
            <person name="Lohr M."/>
            <person name="Goodson H.V."/>
            <person name="Jenkins J.W."/>
            <person name="Blaby-Haas C.E."/>
            <person name="Helliwell K.E."/>
            <person name="Chan C."/>
            <person name="Marriage T."/>
            <person name="Bhattacharya D."/>
            <person name="Klein A.S."/>
            <person name="Badis Y."/>
            <person name="Brodie J."/>
            <person name="Cao Y."/>
            <person name="Collen J."/>
            <person name="Dittami S.M."/>
            <person name="Gachon C.M."/>
            <person name="Green B.R."/>
            <person name="Karpowicz S."/>
            <person name="Kim J.W."/>
            <person name="Kudahl U."/>
            <person name="Lin S."/>
            <person name="Michel G."/>
            <person name="Mittag M."/>
            <person name="Olson B.J."/>
            <person name="Pangilinan J."/>
            <person name="Peng Y."/>
            <person name="Qiu H."/>
            <person name="Shu S."/>
            <person name="Singer J.T."/>
            <person name="Smith A.G."/>
            <person name="Sprecher B.N."/>
            <person name="Wagner V."/>
            <person name="Wang W."/>
            <person name="Wang Z.-Y."/>
            <person name="Yan J."/>
            <person name="Yarish C."/>
            <person name="Zoeuner-Riek S."/>
            <person name="Zhuang Y."/>
            <person name="Zou Y."/>
            <person name="Lindquist E.A."/>
            <person name="Grimwood J."/>
            <person name="Barry K."/>
            <person name="Rokhsar D.S."/>
            <person name="Schmutz J."/>
            <person name="Stiller J.W."/>
            <person name="Grossman A.R."/>
            <person name="Prochnik S.E."/>
        </authorList>
    </citation>
    <scope>NUCLEOTIDE SEQUENCE [LARGE SCALE GENOMIC DNA]</scope>
    <source>
        <strain evidence="1">4086291</strain>
    </source>
</reference>
<accession>A0A1X6NT12</accession>
<proteinExistence type="predicted"/>
<keyword evidence="2" id="KW-1185">Reference proteome</keyword>
<dbReference type="AlphaFoldDB" id="A0A1X6NT12"/>
<sequence>MAAANGVSDDPGLLSRIEVAEGVVASLARRVIALEDVGAAGARGNDTCVAAPIADGASAAADATSAPDAAAAASHKHDALLSEVLLQLADLRADMVSVANAHQAEATALAEDNAKLRYRIKHLLRALDAADGTDALTKSSEAA</sequence>
<dbReference type="Proteomes" id="UP000218209">
    <property type="component" value="Unassembled WGS sequence"/>
</dbReference>